<evidence type="ECO:0000313" key="3">
    <source>
        <dbReference type="EMBL" id="AKU90110.1"/>
    </source>
</evidence>
<dbReference type="InterPro" id="IPR019236">
    <property type="entry name" value="APP1_cat"/>
</dbReference>
<feature type="region of interest" description="Disordered" evidence="1">
    <location>
        <begin position="331"/>
        <end position="351"/>
    </location>
</feature>
<dbReference type="Proteomes" id="UP000055590">
    <property type="component" value="Chromosome"/>
</dbReference>
<accession>A0A0K1P9B3</accession>
<dbReference type="GO" id="GO:0008195">
    <property type="term" value="F:phosphatidate phosphatase activity"/>
    <property type="evidence" value="ECO:0007669"/>
    <property type="project" value="InterPro"/>
</dbReference>
<reference evidence="3 4" key="1">
    <citation type="submission" date="2015-08" db="EMBL/GenBank/DDBJ databases">
        <authorList>
            <person name="Babu N.S."/>
            <person name="Beckwith C.J."/>
            <person name="Beseler K.G."/>
            <person name="Brison A."/>
            <person name="Carone J.V."/>
            <person name="Caskin T.P."/>
            <person name="Diamond M."/>
            <person name="Durham M.E."/>
            <person name="Foxe J.M."/>
            <person name="Go M."/>
            <person name="Henderson B.A."/>
            <person name="Jones I.B."/>
            <person name="McGettigan J.A."/>
            <person name="Micheletti S.J."/>
            <person name="Nasrallah M.E."/>
            <person name="Ortiz D."/>
            <person name="Piller C.R."/>
            <person name="Privatt S.R."/>
            <person name="Schneider S.L."/>
            <person name="Sharp S."/>
            <person name="Smith T.C."/>
            <person name="Stanton J.D."/>
            <person name="Ullery H.E."/>
            <person name="Wilson R.J."/>
            <person name="Serrano M.G."/>
            <person name="Buck G."/>
            <person name="Lee V."/>
            <person name="Wang Y."/>
            <person name="Carvalho R."/>
            <person name="Voegtly L."/>
            <person name="Shi R."/>
            <person name="Duckworth R."/>
            <person name="Johnson A."/>
            <person name="Loviza R."/>
            <person name="Walstead R."/>
            <person name="Shah Z."/>
            <person name="Kiflezghi M."/>
            <person name="Wade K."/>
            <person name="Ball S.L."/>
            <person name="Bradley K.W."/>
            <person name="Asai D.J."/>
            <person name="Bowman C.A."/>
            <person name="Russell D.A."/>
            <person name="Pope W.H."/>
            <person name="Jacobs-Sera D."/>
            <person name="Hendrix R.W."/>
            <person name="Hatfull G.F."/>
        </authorList>
    </citation>
    <scope>NUCLEOTIDE SEQUENCE [LARGE SCALE GENOMIC DNA]</scope>
    <source>
        <strain evidence="3 4">DSM 27710</strain>
    </source>
</reference>
<sequence length="351" mass="38932">MGEVRHVYRWDLDKTYLRTDFDSLRGLIRTALEKANAKVNVAGSAALLRELQSAGETRVCIISGSPRQMRRTLEEKMRLDGVELDELVLKPNMENLFRGRFRAIRDQVGYKLPALLDGRTRVSPTSRETLFGDDAEADAFVYSLYADLIAGRIPVSELAQILDHCGLYDDDTARTLDLAVRIPKGPPAVDRIFIHLDSFTPPARFDAYDGRVVPIYNYFQAAILLMIDGRIGPVAVARIAAELTQGYGYSLVSLANSFQDLVRRGLASAHDVSALRLAFEAQDAVLEALRPAGASIEAFLQRLGMLAGVRPARIGNTSTDYLAILRAEGPPRKWRSARKAPKKRKSEGDPF</sequence>
<feature type="compositionally biased region" description="Basic residues" evidence="1">
    <location>
        <begin position="332"/>
        <end position="345"/>
    </location>
</feature>
<organism evidence="3 4">
    <name type="scientific">Vulgatibacter incomptus</name>
    <dbReference type="NCBI Taxonomy" id="1391653"/>
    <lineage>
        <taxon>Bacteria</taxon>
        <taxon>Pseudomonadati</taxon>
        <taxon>Myxococcota</taxon>
        <taxon>Myxococcia</taxon>
        <taxon>Myxococcales</taxon>
        <taxon>Cystobacterineae</taxon>
        <taxon>Vulgatibacteraceae</taxon>
        <taxon>Vulgatibacter</taxon>
    </lineage>
</organism>
<evidence type="ECO:0000259" key="2">
    <source>
        <dbReference type="Pfam" id="PF09949"/>
    </source>
</evidence>
<dbReference type="Pfam" id="PF09949">
    <property type="entry name" value="APP1_cat"/>
    <property type="match status" value="1"/>
</dbReference>
<dbReference type="PATRIC" id="fig|1391653.3.peg.515"/>
<keyword evidence="4" id="KW-1185">Reference proteome</keyword>
<feature type="domain" description="Phosphatidate phosphatase APP1 catalytic" evidence="2">
    <location>
        <begin position="11"/>
        <end position="153"/>
    </location>
</feature>
<name>A0A0K1P9B3_9BACT</name>
<dbReference type="EMBL" id="CP012332">
    <property type="protein sequence ID" value="AKU90110.1"/>
    <property type="molecule type" value="Genomic_DNA"/>
</dbReference>
<proteinExistence type="predicted"/>
<evidence type="ECO:0000256" key="1">
    <source>
        <dbReference type="SAM" id="MobiDB-lite"/>
    </source>
</evidence>
<dbReference type="STRING" id="1391653.AKJ08_0497"/>
<gene>
    <name evidence="3" type="ORF">AKJ08_0497</name>
</gene>
<dbReference type="RefSeq" id="WP_050724606.1">
    <property type="nucleotide sequence ID" value="NZ_CP012332.1"/>
</dbReference>
<dbReference type="KEGG" id="vin:AKJ08_0497"/>
<protein>
    <recommendedName>
        <fullName evidence="2">Phosphatidate phosphatase APP1 catalytic domain-containing protein</fullName>
    </recommendedName>
</protein>
<dbReference type="AlphaFoldDB" id="A0A0K1P9B3"/>
<evidence type="ECO:0000313" key="4">
    <source>
        <dbReference type="Proteomes" id="UP000055590"/>
    </source>
</evidence>